<reference evidence="1" key="1">
    <citation type="submission" date="2020-04" db="EMBL/GenBank/DDBJ databases">
        <authorList>
            <person name="Chiriac C."/>
            <person name="Salcher M."/>
            <person name="Ghai R."/>
            <person name="Kavagutti S V."/>
        </authorList>
    </citation>
    <scope>NUCLEOTIDE SEQUENCE</scope>
</reference>
<dbReference type="EMBL" id="LR796695">
    <property type="protein sequence ID" value="CAB4159770.1"/>
    <property type="molecule type" value="Genomic_DNA"/>
</dbReference>
<name>A0A6J5NIX4_9CAUD</name>
<accession>A0A6J5NIX4</accession>
<protein>
    <submittedName>
        <fullName evidence="1">Uncharacterized protein</fullName>
    </submittedName>
</protein>
<evidence type="ECO:0000313" key="1">
    <source>
        <dbReference type="EMBL" id="CAB4159770.1"/>
    </source>
</evidence>
<gene>
    <name evidence="1" type="ORF">UFOVP726_7</name>
</gene>
<proteinExistence type="predicted"/>
<organism evidence="1">
    <name type="scientific">uncultured Caudovirales phage</name>
    <dbReference type="NCBI Taxonomy" id="2100421"/>
    <lineage>
        <taxon>Viruses</taxon>
        <taxon>Duplodnaviria</taxon>
        <taxon>Heunggongvirae</taxon>
        <taxon>Uroviricota</taxon>
        <taxon>Caudoviricetes</taxon>
        <taxon>Peduoviridae</taxon>
        <taxon>Maltschvirus</taxon>
        <taxon>Maltschvirus maltsch</taxon>
    </lineage>
</organism>
<sequence length="212" mass="23824">MADANTTPRPLRVCHTCEWYEIQSGEDHVPALDYVSTDGWANTEGLCTRYPPRYCYRGDERQDHPEHPAVEWHLWFHPRVAGWERCGEWRLREGLVLEAPAGAEMPPADSSGELRIVFGFPLDSRGRSGEDFNLGAVAHAYANQRLKGDKIGFSPGTWAADGGWMPTDHGWRRVCSTGTPAYGVSPARLDRKRCRVCEAKLRKLGYAESPQP</sequence>